<dbReference type="Proteomes" id="UP001153069">
    <property type="component" value="Unassembled WGS sequence"/>
</dbReference>
<evidence type="ECO:0000313" key="6">
    <source>
        <dbReference type="Proteomes" id="UP001153069"/>
    </source>
</evidence>
<feature type="compositionally biased region" description="Polar residues" evidence="2">
    <location>
        <begin position="8"/>
        <end position="21"/>
    </location>
</feature>
<keyword evidence="6" id="KW-1185">Reference proteome</keyword>
<dbReference type="GO" id="GO:0061630">
    <property type="term" value="F:ubiquitin protein ligase activity"/>
    <property type="evidence" value="ECO:0007669"/>
    <property type="project" value="TreeGrafter"/>
</dbReference>
<dbReference type="GO" id="GO:0016567">
    <property type="term" value="P:protein ubiquitination"/>
    <property type="evidence" value="ECO:0007669"/>
    <property type="project" value="TreeGrafter"/>
</dbReference>
<dbReference type="PANTHER" id="PTHR21319:SF53">
    <property type="entry name" value="RING FINGER AND CHY ZINC FINGER DOMAIN-CONTAINING PROTEIN 1"/>
    <property type="match status" value="1"/>
</dbReference>
<dbReference type="OrthoDB" id="411372at2759"/>
<dbReference type="InterPro" id="IPR017921">
    <property type="entry name" value="Znf_CTCHY"/>
</dbReference>
<dbReference type="PROSITE" id="PS51270">
    <property type="entry name" value="ZF_CTCHY"/>
    <property type="match status" value="1"/>
</dbReference>
<name>A0A9N8GZU2_9STRA</name>
<dbReference type="InterPro" id="IPR037274">
    <property type="entry name" value="Znf_CHY_sf"/>
</dbReference>
<dbReference type="InterPro" id="IPR037275">
    <property type="entry name" value="Znf_CTCHY_sf"/>
</dbReference>
<organism evidence="5 6">
    <name type="scientific">Seminavis robusta</name>
    <dbReference type="NCBI Taxonomy" id="568900"/>
    <lineage>
        <taxon>Eukaryota</taxon>
        <taxon>Sar</taxon>
        <taxon>Stramenopiles</taxon>
        <taxon>Ochrophyta</taxon>
        <taxon>Bacillariophyta</taxon>
        <taxon>Bacillariophyceae</taxon>
        <taxon>Bacillariophycidae</taxon>
        <taxon>Naviculales</taxon>
        <taxon>Naviculaceae</taxon>
        <taxon>Seminavis</taxon>
    </lineage>
</organism>
<accession>A0A9N8GZU2</accession>
<dbReference type="SUPFAM" id="SSF161245">
    <property type="entry name" value="Zinc hairpin stack"/>
    <property type="match status" value="1"/>
</dbReference>
<keyword evidence="1" id="KW-0479">Metal-binding</keyword>
<dbReference type="EMBL" id="CAICTM010000009">
    <property type="protein sequence ID" value="CAB9496748.1"/>
    <property type="molecule type" value="Genomic_DNA"/>
</dbReference>
<proteinExistence type="predicted"/>
<evidence type="ECO:0000259" key="4">
    <source>
        <dbReference type="PROSITE" id="PS51270"/>
    </source>
</evidence>
<evidence type="ECO:0000256" key="2">
    <source>
        <dbReference type="SAM" id="MobiDB-lite"/>
    </source>
</evidence>
<dbReference type="GO" id="GO:0008270">
    <property type="term" value="F:zinc ion binding"/>
    <property type="evidence" value="ECO:0007669"/>
    <property type="project" value="UniProtKB-KW"/>
</dbReference>
<keyword evidence="1" id="KW-0862">Zinc</keyword>
<feature type="region of interest" description="Disordered" evidence="2">
    <location>
        <begin position="1"/>
        <end position="26"/>
    </location>
</feature>
<dbReference type="AlphaFoldDB" id="A0A9N8GZU2"/>
<feature type="domain" description="RING-type" evidence="3">
    <location>
        <begin position="125"/>
        <end position="166"/>
    </location>
</feature>
<evidence type="ECO:0000259" key="3">
    <source>
        <dbReference type="PROSITE" id="PS50089"/>
    </source>
</evidence>
<sequence length="228" mass="25547">MILKNPHSPDSSHQASLSSTTEEQDTHHNIDRFAVKEIICRVCSARQSSKTNNCIKCGIQFGEYHCSVCNLWTSQEKQPFHCAGCGFCRVGGAENFHHCHDCAMCIRQSDYASHKCQNDKYKSNCPVCQKWLFNSLGDLHEMSCCGHPIHLECFQQLPDSSTCPVCLCQPQGTQAQPESDQTVDLLTQFRVLVSNPTLEVSTVSYFLELCKKDVEAAVALYLSQSQDM</sequence>
<evidence type="ECO:0000313" key="5">
    <source>
        <dbReference type="EMBL" id="CAB9496748.1"/>
    </source>
</evidence>
<dbReference type="PANTHER" id="PTHR21319">
    <property type="entry name" value="RING FINGER AND CHY ZINC FINGER DOMAIN-CONTAINING PROTEIN 1"/>
    <property type="match status" value="1"/>
</dbReference>
<reference evidence="5" key="1">
    <citation type="submission" date="2020-06" db="EMBL/GenBank/DDBJ databases">
        <authorList>
            <consortium name="Plant Systems Biology data submission"/>
        </authorList>
    </citation>
    <scope>NUCLEOTIDE SEQUENCE</scope>
    <source>
        <strain evidence="5">D6</strain>
    </source>
</reference>
<gene>
    <name evidence="5" type="ORF">SEMRO_9_G007140.1</name>
</gene>
<comment type="caution">
    <text evidence="5">The sequence shown here is derived from an EMBL/GenBank/DDBJ whole genome shotgun (WGS) entry which is preliminary data.</text>
</comment>
<dbReference type="GO" id="GO:0006511">
    <property type="term" value="P:ubiquitin-dependent protein catabolic process"/>
    <property type="evidence" value="ECO:0007669"/>
    <property type="project" value="TreeGrafter"/>
</dbReference>
<feature type="domain" description="CTCHY-type" evidence="4">
    <location>
        <begin position="61"/>
        <end position="124"/>
    </location>
</feature>
<evidence type="ECO:0000256" key="1">
    <source>
        <dbReference type="PROSITE-ProRule" id="PRU00175"/>
    </source>
</evidence>
<keyword evidence="1" id="KW-0863">Zinc-finger</keyword>
<dbReference type="InterPro" id="IPR001841">
    <property type="entry name" value="Znf_RING"/>
</dbReference>
<dbReference type="GO" id="GO:0005634">
    <property type="term" value="C:nucleus"/>
    <property type="evidence" value="ECO:0007669"/>
    <property type="project" value="TreeGrafter"/>
</dbReference>
<dbReference type="SUPFAM" id="SSF161219">
    <property type="entry name" value="CHY zinc finger-like"/>
    <property type="match status" value="1"/>
</dbReference>
<dbReference type="PROSITE" id="PS50089">
    <property type="entry name" value="ZF_RING_2"/>
    <property type="match status" value="1"/>
</dbReference>
<protein>
    <submittedName>
        <fullName evidence="5">CHY zinc finger domain-containing protein 1</fullName>
    </submittedName>
</protein>